<sequence length="85" mass="9894">MKTDMELLDEENENLKKENERLKSVHDLMNGTLQTQAKLIAQLKGDLDILNDEYKKQNVLVQRLSELLACPDLQLENERLKLENS</sequence>
<feature type="coiled-coil region" evidence="1">
    <location>
        <begin position="1"/>
        <end position="67"/>
    </location>
</feature>
<gene>
    <name evidence="2" type="ORF">SLEP1_g52746</name>
</gene>
<accession>A0AAV5M860</accession>
<protein>
    <submittedName>
        <fullName evidence="2">Uncharacterized protein</fullName>
    </submittedName>
</protein>
<comment type="caution">
    <text evidence="2">The sequence shown here is derived from an EMBL/GenBank/DDBJ whole genome shotgun (WGS) entry which is preliminary data.</text>
</comment>
<proteinExistence type="predicted"/>
<evidence type="ECO:0000313" key="2">
    <source>
        <dbReference type="EMBL" id="GKV45688.1"/>
    </source>
</evidence>
<evidence type="ECO:0000256" key="1">
    <source>
        <dbReference type="SAM" id="Coils"/>
    </source>
</evidence>
<keyword evidence="3" id="KW-1185">Reference proteome</keyword>
<keyword evidence="1" id="KW-0175">Coiled coil</keyword>
<evidence type="ECO:0000313" key="3">
    <source>
        <dbReference type="Proteomes" id="UP001054252"/>
    </source>
</evidence>
<dbReference type="EMBL" id="BPVZ01000197">
    <property type="protein sequence ID" value="GKV45688.1"/>
    <property type="molecule type" value="Genomic_DNA"/>
</dbReference>
<dbReference type="Proteomes" id="UP001054252">
    <property type="component" value="Unassembled WGS sequence"/>
</dbReference>
<reference evidence="2 3" key="1">
    <citation type="journal article" date="2021" name="Commun. Biol.">
        <title>The genome of Shorea leprosula (Dipterocarpaceae) highlights the ecological relevance of drought in aseasonal tropical rainforests.</title>
        <authorList>
            <person name="Ng K.K.S."/>
            <person name="Kobayashi M.J."/>
            <person name="Fawcett J.A."/>
            <person name="Hatakeyama M."/>
            <person name="Paape T."/>
            <person name="Ng C.H."/>
            <person name="Ang C.C."/>
            <person name="Tnah L.H."/>
            <person name="Lee C.T."/>
            <person name="Nishiyama T."/>
            <person name="Sese J."/>
            <person name="O'Brien M.J."/>
            <person name="Copetti D."/>
            <person name="Mohd Noor M.I."/>
            <person name="Ong R.C."/>
            <person name="Putra M."/>
            <person name="Sireger I.Z."/>
            <person name="Indrioko S."/>
            <person name="Kosugi Y."/>
            <person name="Izuno A."/>
            <person name="Isagi Y."/>
            <person name="Lee S.L."/>
            <person name="Shimizu K.K."/>
        </authorList>
    </citation>
    <scope>NUCLEOTIDE SEQUENCE [LARGE SCALE GENOMIC DNA]</scope>
    <source>
        <strain evidence="2">214</strain>
    </source>
</reference>
<organism evidence="2 3">
    <name type="scientific">Rubroshorea leprosula</name>
    <dbReference type="NCBI Taxonomy" id="152421"/>
    <lineage>
        <taxon>Eukaryota</taxon>
        <taxon>Viridiplantae</taxon>
        <taxon>Streptophyta</taxon>
        <taxon>Embryophyta</taxon>
        <taxon>Tracheophyta</taxon>
        <taxon>Spermatophyta</taxon>
        <taxon>Magnoliopsida</taxon>
        <taxon>eudicotyledons</taxon>
        <taxon>Gunneridae</taxon>
        <taxon>Pentapetalae</taxon>
        <taxon>rosids</taxon>
        <taxon>malvids</taxon>
        <taxon>Malvales</taxon>
        <taxon>Dipterocarpaceae</taxon>
        <taxon>Rubroshorea</taxon>
    </lineage>
</organism>
<name>A0AAV5M860_9ROSI</name>
<dbReference type="AlphaFoldDB" id="A0AAV5M860"/>